<dbReference type="AlphaFoldDB" id="A0AAE3KXK2"/>
<reference evidence="3 4" key="1">
    <citation type="submission" date="2018-11" db="EMBL/GenBank/DDBJ databases">
        <title>Novel bacteria species description.</title>
        <authorList>
            <person name="Han J.-H."/>
        </authorList>
    </citation>
    <scope>NUCLEOTIDE SEQUENCE [LARGE SCALE GENOMIC DNA]</scope>
    <source>
        <strain evidence="3 4">KCTC23259</strain>
    </source>
</reference>
<comment type="similarity">
    <text evidence="1">Belongs to the CinA family.</text>
</comment>
<dbReference type="InterPro" id="IPR036425">
    <property type="entry name" value="MoaB/Mog-like_dom_sf"/>
</dbReference>
<dbReference type="NCBIfam" id="TIGR00177">
    <property type="entry name" value="molyb_syn"/>
    <property type="match status" value="1"/>
</dbReference>
<dbReference type="Pfam" id="PF00994">
    <property type="entry name" value="MoCF_biosynth"/>
    <property type="match status" value="1"/>
</dbReference>
<dbReference type="SUPFAM" id="SSF53218">
    <property type="entry name" value="Molybdenum cofactor biosynthesis proteins"/>
    <property type="match status" value="1"/>
</dbReference>
<gene>
    <name evidence="3" type="ORF">EGI31_20135</name>
</gene>
<organism evidence="3 4">
    <name type="scientific">Lacihabitans soyangensis</name>
    <dbReference type="NCBI Taxonomy" id="869394"/>
    <lineage>
        <taxon>Bacteria</taxon>
        <taxon>Pseudomonadati</taxon>
        <taxon>Bacteroidota</taxon>
        <taxon>Cytophagia</taxon>
        <taxon>Cytophagales</taxon>
        <taxon>Leadbetterellaceae</taxon>
        <taxon>Lacihabitans</taxon>
    </lineage>
</organism>
<dbReference type="CDD" id="cd00885">
    <property type="entry name" value="cinA"/>
    <property type="match status" value="1"/>
</dbReference>
<dbReference type="InterPro" id="IPR001453">
    <property type="entry name" value="MoaB/Mog_dom"/>
</dbReference>
<evidence type="ECO:0000313" key="4">
    <source>
        <dbReference type="Proteomes" id="UP001204144"/>
    </source>
</evidence>
<dbReference type="NCBIfam" id="NF001813">
    <property type="entry name" value="PRK00549.1"/>
    <property type="match status" value="1"/>
</dbReference>
<feature type="domain" description="MoaB/Mog" evidence="2">
    <location>
        <begin position="7"/>
        <end position="174"/>
    </location>
</feature>
<dbReference type="EMBL" id="RJUF01000181">
    <property type="protein sequence ID" value="MCP9765250.1"/>
    <property type="molecule type" value="Genomic_DNA"/>
</dbReference>
<comment type="caution">
    <text evidence="3">The sequence shown here is derived from an EMBL/GenBank/DDBJ whole genome shotgun (WGS) entry which is preliminary data.</text>
</comment>
<evidence type="ECO:0000256" key="1">
    <source>
        <dbReference type="HAMAP-Rule" id="MF_00226"/>
    </source>
</evidence>
<sequence>MKIIYAEVVTIGDEILYGQITDTNSKWISEELDKVGIKTIRKSSVGDQKKEILNILSESLQRADIVLITGGLGPTKDDITKKTLAEYFNDELVINPHAEEFVRGFFEKRGRPFTELNRQQAAIPSKCTYLHNATGTAPGMWFDHHGKVIVSMPGVPLEMKYLMSNEVIPRLKAKFELPEIVHKIIRTIGLGESFLAERIENWEDNLPEHIKLAYLPSFGEVKLRLTGIGENRTKVEEEIETEVLKLVPLIEEHIYSFENDEIEKSIGKILNETASTLGVAESCTGGYLAHLLTSIPGSSAYFLGGVVSYSNQAKMDVLKVKQETLTKFGAVSEQTVIEMAEGVRKVMKTTFGIATSGVAGPDGGTEEKPVGTVWLAVTDGKQTLTKKLSLGKIRIVNIEYSAKAALNFLRILTKGK</sequence>
<dbReference type="HAMAP" id="MF_00226_B">
    <property type="entry name" value="CinA_B"/>
    <property type="match status" value="1"/>
</dbReference>
<dbReference type="SMART" id="SM00852">
    <property type="entry name" value="MoCF_biosynth"/>
    <property type="match status" value="1"/>
</dbReference>
<accession>A0AAE3KXK2</accession>
<dbReference type="PANTHER" id="PTHR13939">
    <property type="entry name" value="NICOTINAMIDE-NUCLEOTIDE AMIDOHYDROLASE PNCC"/>
    <property type="match status" value="1"/>
</dbReference>
<name>A0AAE3KXK2_9BACT</name>
<dbReference type="InterPro" id="IPR008136">
    <property type="entry name" value="CinA_C"/>
</dbReference>
<dbReference type="Gene3D" id="3.90.950.20">
    <property type="entry name" value="CinA-like"/>
    <property type="match status" value="1"/>
</dbReference>
<dbReference type="PIRSF" id="PIRSF006728">
    <property type="entry name" value="CinA"/>
    <property type="match status" value="1"/>
</dbReference>
<dbReference type="SUPFAM" id="SSF142433">
    <property type="entry name" value="CinA-like"/>
    <property type="match status" value="1"/>
</dbReference>
<dbReference type="Pfam" id="PF18146">
    <property type="entry name" value="CinA_KH"/>
    <property type="match status" value="1"/>
</dbReference>
<dbReference type="InterPro" id="IPR008135">
    <property type="entry name" value="Competence-induced_CinA"/>
</dbReference>
<evidence type="ECO:0000259" key="2">
    <source>
        <dbReference type="SMART" id="SM00852"/>
    </source>
</evidence>
<keyword evidence="4" id="KW-1185">Reference proteome</keyword>
<dbReference type="InterPro" id="IPR036653">
    <property type="entry name" value="CinA-like_C"/>
</dbReference>
<protein>
    <recommendedName>
        <fullName evidence="1">CinA-like protein</fullName>
    </recommendedName>
</protein>
<evidence type="ECO:0000313" key="3">
    <source>
        <dbReference type="EMBL" id="MCP9765250.1"/>
    </source>
</evidence>
<dbReference type="NCBIfam" id="TIGR00200">
    <property type="entry name" value="cinA_nterm"/>
    <property type="match status" value="1"/>
</dbReference>
<dbReference type="InterPro" id="IPR041424">
    <property type="entry name" value="CinA_KH"/>
</dbReference>
<proteinExistence type="inferred from homology"/>
<dbReference type="RefSeq" id="WP_255038941.1">
    <property type="nucleotide sequence ID" value="NZ_RJUF01000181.1"/>
</dbReference>
<dbReference type="Gene3D" id="3.30.70.2860">
    <property type="match status" value="1"/>
</dbReference>
<dbReference type="Pfam" id="PF02464">
    <property type="entry name" value="CinA"/>
    <property type="match status" value="1"/>
</dbReference>
<dbReference type="NCBIfam" id="TIGR00199">
    <property type="entry name" value="PncC_domain"/>
    <property type="match status" value="1"/>
</dbReference>
<dbReference type="Proteomes" id="UP001204144">
    <property type="component" value="Unassembled WGS sequence"/>
</dbReference>
<dbReference type="PANTHER" id="PTHR13939:SF0">
    <property type="entry name" value="NMN AMIDOHYDROLASE-LIKE PROTEIN YFAY"/>
    <property type="match status" value="1"/>
</dbReference>
<dbReference type="InterPro" id="IPR050101">
    <property type="entry name" value="CinA"/>
</dbReference>
<dbReference type="Gene3D" id="3.40.980.10">
    <property type="entry name" value="MoaB/Mog-like domain"/>
    <property type="match status" value="1"/>
</dbReference>